<feature type="region of interest" description="Disordered" evidence="5">
    <location>
        <begin position="1"/>
        <end position="23"/>
    </location>
</feature>
<dbReference type="InterPro" id="IPR036388">
    <property type="entry name" value="WH-like_DNA-bd_sf"/>
</dbReference>
<sequence length="334" mass="36834">MPWLGATARESTTKSPRSGWCRVRSPSECSNNYRSSAKARGQKMIRDVRNRPVRRIAETMQVRDPRVSSPEAPADVFCRVLGPVSVEIDGAPVALGGPILRRVLAALLSAEATPVSDHRLIEQAWEHRPRDGVNALRLIIWRLRRTLGRTGGTYLRRTSAGYVLAIPPESTDHGVFTGLVESGLSELFYERFDSAARAFGSALALWRGEPWCDLDDSPHPIALRSRLTELRDVAIEERLAAQLACAHTAAAVAGLRAAISAAPYRERRWELLALGLYRSGQQTSALAELRRVRTLLSNDIGIEPGPALRQLEQRLLTQDPELDTAGLPKSATRQ</sequence>
<dbReference type="PANTHER" id="PTHR35807:SF1">
    <property type="entry name" value="TRANSCRIPTIONAL REGULATOR REDD"/>
    <property type="match status" value="1"/>
</dbReference>
<keyword evidence="9" id="KW-1185">Reference proteome</keyword>
<evidence type="ECO:0000259" key="6">
    <source>
        <dbReference type="SMART" id="SM00862"/>
    </source>
</evidence>
<dbReference type="CDD" id="cd15831">
    <property type="entry name" value="BTAD"/>
    <property type="match status" value="1"/>
</dbReference>
<dbReference type="Gene3D" id="1.25.40.10">
    <property type="entry name" value="Tetratricopeptide repeat domain"/>
    <property type="match status" value="1"/>
</dbReference>
<keyword evidence="4" id="KW-0804">Transcription</keyword>
<accession>A0A6G9YH05</accession>
<keyword evidence="3" id="KW-0238">DNA-binding</keyword>
<keyword evidence="2" id="KW-0805">Transcription regulation</keyword>
<name>A0A6G9YH05_9NOCA</name>
<evidence type="ECO:0008006" key="10">
    <source>
        <dbReference type="Google" id="ProtNLM"/>
    </source>
</evidence>
<evidence type="ECO:0000256" key="5">
    <source>
        <dbReference type="SAM" id="MobiDB-lite"/>
    </source>
</evidence>
<evidence type="ECO:0000256" key="4">
    <source>
        <dbReference type="ARBA" id="ARBA00023163"/>
    </source>
</evidence>
<dbReference type="GO" id="GO:0003677">
    <property type="term" value="F:DNA binding"/>
    <property type="evidence" value="ECO:0007669"/>
    <property type="project" value="UniProtKB-KW"/>
</dbReference>
<dbReference type="GO" id="GO:0000160">
    <property type="term" value="P:phosphorelay signal transduction system"/>
    <property type="evidence" value="ECO:0007669"/>
    <property type="project" value="InterPro"/>
</dbReference>
<dbReference type="Proteomes" id="UP000503540">
    <property type="component" value="Chromosome"/>
</dbReference>
<evidence type="ECO:0000259" key="7">
    <source>
        <dbReference type="SMART" id="SM01043"/>
    </source>
</evidence>
<dbReference type="Pfam" id="PF03704">
    <property type="entry name" value="BTAD"/>
    <property type="match status" value="1"/>
</dbReference>
<dbReference type="GO" id="GO:0006355">
    <property type="term" value="P:regulation of DNA-templated transcription"/>
    <property type="evidence" value="ECO:0007669"/>
    <property type="project" value="InterPro"/>
</dbReference>
<dbReference type="Gene3D" id="1.10.10.10">
    <property type="entry name" value="Winged helix-like DNA-binding domain superfamily/Winged helix DNA-binding domain"/>
    <property type="match status" value="1"/>
</dbReference>
<proteinExistence type="inferred from homology"/>
<gene>
    <name evidence="8" type="ORF">F5544_23050</name>
</gene>
<comment type="similarity">
    <text evidence="1">Belongs to the AfsR/DnrI/RedD regulatory family.</text>
</comment>
<dbReference type="PANTHER" id="PTHR35807">
    <property type="entry name" value="TRANSCRIPTIONAL REGULATOR REDD-RELATED"/>
    <property type="match status" value="1"/>
</dbReference>
<evidence type="ECO:0000313" key="8">
    <source>
        <dbReference type="EMBL" id="QIS12471.1"/>
    </source>
</evidence>
<feature type="domain" description="OmpR/PhoB-type" evidence="6">
    <location>
        <begin position="90"/>
        <end position="164"/>
    </location>
</feature>
<organism evidence="8 9">
    <name type="scientific">Nocardia arthritidis</name>
    <dbReference type="NCBI Taxonomy" id="228602"/>
    <lineage>
        <taxon>Bacteria</taxon>
        <taxon>Bacillati</taxon>
        <taxon>Actinomycetota</taxon>
        <taxon>Actinomycetes</taxon>
        <taxon>Mycobacteriales</taxon>
        <taxon>Nocardiaceae</taxon>
        <taxon>Nocardia</taxon>
    </lineage>
</organism>
<evidence type="ECO:0000256" key="3">
    <source>
        <dbReference type="ARBA" id="ARBA00023125"/>
    </source>
</evidence>
<dbReference type="EMBL" id="CP046172">
    <property type="protein sequence ID" value="QIS12471.1"/>
    <property type="molecule type" value="Genomic_DNA"/>
</dbReference>
<dbReference type="SUPFAM" id="SSF46894">
    <property type="entry name" value="C-terminal effector domain of the bipartite response regulators"/>
    <property type="match status" value="1"/>
</dbReference>
<dbReference type="InterPro" id="IPR051677">
    <property type="entry name" value="AfsR-DnrI-RedD_regulator"/>
</dbReference>
<evidence type="ECO:0000313" key="9">
    <source>
        <dbReference type="Proteomes" id="UP000503540"/>
    </source>
</evidence>
<protein>
    <recommendedName>
        <fullName evidence="10">OmpR/PhoB-type domain-containing protein</fullName>
    </recommendedName>
</protein>
<evidence type="ECO:0000256" key="2">
    <source>
        <dbReference type="ARBA" id="ARBA00023015"/>
    </source>
</evidence>
<dbReference type="SMART" id="SM00862">
    <property type="entry name" value="Trans_reg_C"/>
    <property type="match status" value="1"/>
</dbReference>
<dbReference type="KEGG" id="nah:F5544_23050"/>
<dbReference type="SMART" id="SM01043">
    <property type="entry name" value="BTAD"/>
    <property type="match status" value="1"/>
</dbReference>
<feature type="domain" description="Bacterial transcriptional activator" evidence="7">
    <location>
        <begin position="171"/>
        <end position="316"/>
    </location>
</feature>
<dbReference type="InterPro" id="IPR011990">
    <property type="entry name" value="TPR-like_helical_dom_sf"/>
</dbReference>
<dbReference type="InterPro" id="IPR001867">
    <property type="entry name" value="OmpR/PhoB-type_DNA-bd"/>
</dbReference>
<dbReference type="InterPro" id="IPR016032">
    <property type="entry name" value="Sig_transdc_resp-reg_C-effctor"/>
</dbReference>
<reference evidence="8 9" key="1">
    <citation type="journal article" date="2019" name="ACS Chem. Biol.">
        <title>Identification and Mobilization of a Cryptic Antibiotic Biosynthesis Gene Locus from a Human-Pathogenic Nocardia Isolate.</title>
        <authorList>
            <person name="Herisse M."/>
            <person name="Ishida K."/>
            <person name="Porter J.L."/>
            <person name="Howden B."/>
            <person name="Hertweck C."/>
            <person name="Stinear T.P."/>
            <person name="Pidot S.J."/>
        </authorList>
    </citation>
    <scope>NUCLEOTIDE SEQUENCE [LARGE SCALE GENOMIC DNA]</scope>
    <source>
        <strain evidence="8 9">AUSMDU00012717</strain>
    </source>
</reference>
<dbReference type="AlphaFoldDB" id="A0A6G9YH05"/>
<dbReference type="SUPFAM" id="SSF48452">
    <property type="entry name" value="TPR-like"/>
    <property type="match status" value="1"/>
</dbReference>
<dbReference type="InterPro" id="IPR005158">
    <property type="entry name" value="BTAD"/>
</dbReference>
<evidence type="ECO:0000256" key="1">
    <source>
        <dbReference type="ARBA" id="ARBA00005820"/>
    </source>
</evidence>